<gene>
    <name evidence="2" type="ORF">DK847_05715</name>
</gene>
<dbReference type="Proteomes" id="UP000248795">
    <property type="component" value="Unassembled WGS sequence"/>
</dbReference>
<comment type="caution">
    <text evidence="2">The sequence shown here is derived from an EMBL/GenBank/DDBJ whole genome shotgun (WGS) entry which is preliminary data.</text>
</comment>
<dbReference type="GO" id="GO:0006646">
    <property type="term" value="P:phosphatidylethanolamine biosynthetic process"/>
    <property type="evidence" value="ECO:0007669"/>
    <property type="project" value="TreeGrafter"/>
</dbReference>
<dbReference type="GO" id="GO:0004305">
    <property type="term" value="F:ethanolamine kinase activity"/>
    <property type="evidence" value="ECO:0007669"/>
    <property type="project" value="TreeGrafter"/>
</dbReference>
<dbReference type="InterPro" id="IPR002575">
    <property type="entry name" value="Aminoglycoside_PTrfase"/>
</dbReference>
<dbReference type="RefSeq" id="WP_111196731.1">
    <property type="nucleotide sequence ID" value="NZ_QKVK01000002.1"/>
</dbReference>
<protein>
    <submittedName>
        <fullName evidence="2">Choline kinase</fullName>
    </submittedName>
</protein>
<dbReference type="Gene3D" id="3.90.1200.10">
    <property type="match status" value="1"/>
</dbReference>
<keyword evidence="2" id="KW-0808">Transferase</keyword>
<dbReference type="GO" id="GO:0005737">
    <property type="term" value="C:cytoplasm"/>
    <property type="evidence" value="ECO:0007669"/>
    <property type="project" value="TreeGrafter"/>
</dbReference>
<dbReference type="EMBL" id="QKVK01000002">
    <property type="protein sequence ID" value="PZF77923.1"/>
    <property type="molecule type" value="Genomic_DNA"/>
</dbReference>
<keyword evidence="3" id="KW-1185">Reference proteome</keyword>
<dbReference type="PANTHER" id="PTHR22603:SF66">
    <property type="entry name" value="ETHANOLAMINE KINASE"/>
    <property type="match status" value="1"/>
</dbReference>
<dbReference type="SUPFAM" id="SSF56112">
    <property type="entry name" value="Protein kinase-like (PK-like)"/>
    <property type="match status" value="1"/>
</dbReference>
<dbReference type="Pfam" id="PF01636">
    <property type="entry name" value="APH"/>
    <property type="match status" value="1"/>
</dbReference>
<keyword evidence="2" id="KW-0418">Kinase</keyword>
<evidence type="ECO:0000313" key="2">
    <source>
        <dbReference type="EMBL" id="PZF77923.1"/>
    </source>
</evidence>
<dbReference type="CDD" id="cd05151">
    <property type="entry name" value="ChoK-like"/>
    <property type="match status" value="1"/>
</dbReference>
<proteinExistence type="predicted"/>
<reference evidence="3" key="1">
    <citation type="submission" date="2018-06" db="EMBL/GenBank/DDBJ databases">
        <title>Aestuariibacter litoralis strain KCTC 52945T.</title>
        <authorList>
            <person name="Li X."/>
            <person name="Salam N."/>
            <person name="Li J.-L."/>
            <person name="Chen Y.-M."/>
            <person name="Yang Z.-W."/>
            <person name="Zhang L.-Y."/>
            <person name="Han M.-X."/>
            <person name="Xiao M."/>
            <person name="Li W.-J."/>
        </authorList>
    </citation>
    <scope>NUCLEOTIDE SEQUENCE [LARGE SCALE GENOMIC DNA]</scope>
    <source>
        <strain evidence="3">KCTC 52945</strain>
    </source>
</reference>
<accession>A0A2W2CCJ5</accession>
<name>A0A2W2CCJ5_9HYPH</name>
<dbReference type="PANTHER" id="PTHR22603">
    <property type="entry name" value="CHOLINE/ETHANOALAMINE KINASE"/>
    <property type="match status" value="1"/>
</dbReference>
<dbReference type="InterPro" id="IPR011009">
    <property type="entry name" value="Kinase-like_dom_sf"/>
</dbReference>
<evidence type="ECO:0000313" key="3">
    <source>
        <dbReference type="Proteomes" id="UP000248795"/>
    </source>
</evidence>
<feature type="domain" description="Aminoglycoside phosphotransferase" evidence="1">
    <location>
        <begin position="27"/>
        <end position="239"/>
    </location>
</feature>
<organism evidence="2 3">
    <name type="scientific">Aestuariivirga litoralis</name>
    <dbReference type="NCBI Taxonomy" id="2650924"/>
    <lineage>
        <taxon>Bacteria</taxon>
        <taxon>Pseudomonadati</taxon>
        <taxon>Pseudomonadota</taxon>
        <taxon>Alphaproteobacteria</taxon>
        <taxon>Hyphomicrobiales</taxon>
        <taxon>Aestuariivirgaceae</taxon>
        <taxon>Aestuariivirga</taxon>
    </lineage>
</organism>
<dbReference type="AlphaFoldDB" id="A0A2W2CCJ5"/>
<sequence length="301" mass="33121">MGAENTIAGGADEARVRALPLWKGPLTVTPLKGGVSNASFKVTDSTGSYVARLGGDYPFHQVSREREAIASRAAFEAGLSPELVHAGDGVMVMRFIAARTYAEADVRANAGACVDILKRCHAEMGKRITGQGAIFWVFQILRDYGRTLEQHNHRLAPHVPQWMAVVDRLEAAQLPLPIVFGHHDILPTNFMDDGQRLWLIDWEYGAFGTAMFDLASIAANNSFDAGGERLILERYFEAEPTEALWRAFHAMKAASALREAVWGMISELFLAAPGVDYVAYAKEYLGRFEAVHAEYVKTYGA</sequence>
<evidence type="ECO:0000259" key="1">
    <source>
        <dbReference type="Pfam" id="PF01636"/>
    </source>
</evidence>
<dbReference type="Gene3D" id="3.30.200.20">
    <property type="entry name" value="Phosphorylase Kinase, domain 1"/>
    <property type="match status" value="1"/>
</dbReference>